<gene>
    <name evidence="1" type="ORF">GCM10011610_07940</name>
</gene>
<reference evidence="2" key="1">
    <citation type="journal article" date="2019" name="Int. J. Syst. Evol. Microbiol.">
        <title>The Global Catalogue of Microorganisms (GCM) 10K type strain sequencing project: providing services to taxonomists for standard genome sequencing and annotation.</title>
        <authorList>
            <consortium name="The Broad Institute Genomics Platform"/>
            <consortium name="The Broad Institute Genome Sequencing Center for Infectious Disease"/>
            <person name="Wu L."/>
            <person name="Ma J."/>
        </authorList>
    </citation>
    <scope>NUCLEOTIDE SEQUENCE [LARGE SCALE GENOMIC DNA]</scope>
    <source>
        <strain evidence="2">CGMCC 4.7329</strain>
    </source>
</reference>
<evidence type="ECO:0000313" key="2">
    <source>
        <dbReference type="Proteomes" id="UP000658127"/>
    </source>
</evidence>
<evidence type="ECO:0000313" key="1">
    <source>
        <dbReference type="EMBL" id="GGN69577.1"/>
    </source>
</evidence>
<proteinExistence type="predicted"/>
<protein>
    <recommendedName>
        <fullName evidence="3">Nucleotidyltransferase AbiEii toxin of type IV toxin-antitoxin system</fullName>
    </recommendedName>
</protein>
<evidence type="ECO:0008006" key="3">
    <source>
        <dbReference type="Google" id="ProtNLM"/>
    </source>
</evidence>
<dbReference type="EMBL" id="BMNE01000001">
    <property type="protein sequence ID" value="GGN69577.1"/>
    <property type="molecule type" value="Genomic_DNA"/>
</dbReference>
<accession>A0ABQ2K5R3</accession>
<dbReference type="Proteomes" id="UP000658127">
    <property type="component" value="Unassembled WGS sequence"/>
</dbReference>
<keyword evidence="2" id="KW-1185">Reference proteome</keyword>
<sequence>MSIDVDFHGTFEVHLTVRAPDAETLAAAEAFAVRREMKFTHIVLARGRIADQPMLTLRRTGDLAPVAEAAEAAARELAAAGLPVIRTKIEVHPWARGVPVTDKEGRARGPHRYFEHHLKLLLPPDAPMAAVVAACAGHNAHVSANARRTRCDGRTERFVTQRCRSVGRHTSGTRLQLLELALREHGYEVLSREHEYVVYDSDESVDDGWLDEDPPPAQPIPWEHFRLGPWLGEQQWVPGHAPPAEGFPRTLLPVVGDGVRQRPVFDPSVQDRRYGMRLSEPYFDDPAVAETWRAARRAALDHVLAAVAGTAWAEQLMVRGSVLLRAWYGADAREPGDLDFVVLKPDWALHDARTTTMLDELAAAAQQTSARSGGIVRIEADGAVADEIWTYCRVPGRRLVLPWHTTEAAIPGGTVQLDFVFGEELPEPPVRTAVARIGTEGPGALLYTASPRLSLAWKLLWLASDTYPEGKDLFDAVLLAERAELPFALFRAVIAPRAHERRPVVDFLDVAHWAAKADWTEFAKDHAGVADDHDTYVWRLLTALTRTSRGDLAAAYDRYAADFATWADSLRGVYTDRGLTGLAAEMDRNPRPTLFRLVVLREVIGRDRCSLTDAADLLAQLPIPEECELPTRVDPHVIAAALSAAPA</sequence>
<name>A0ABQ2K5R3_9NOCA</name>
<organism evidence="1 2">
    <name type="scientific">Nocardia rhizosphaerihabitans</name>
    <dbReference type="NCBI Taxonomy" id="1691570"/>
    <lineage>
        <taxon>Bacteria</taxon>
        <taxon>Bacillati</taxon>
        <taxon>Actinomycetota</taxon>
        <taxon>Actinomycetes</taxon>
        <taxon>Mycobacteriales</taxon>
        <taxon>Nocardiaceae</taxon>
        <taxon>Nocardia</taxon>
    </lineage>
</organism>
<dbReference type="RefSeq" id="WP_229739523.1">
    <property type="nucleotide sequence ID" value="NZ_BMNE01000001.1"/>
</dbReference>
<dbReference type="Pfam" id="PF08843">
    <property type="entry name" value="AbiEii"/>
    <property type="match status" value="1"/>
</dbReference>
<dbReference type="InterPro" id="IPR014942">
    <property type="entry name" value="AbiEii"/>
</dbReference>
<comment type="caution">
    <text evidence="1">The sequence shown here is derived from an EMBL/GenBank/DDBJ whole genome shotgun (WGS) entry which is preliminary data.</text>
</comment>